<proteinExistence type="predicted"/>
<reference evidence="1 2" key="2">
    <citation type="journal article" date="2022" name="Mol. Ecol. Resour.">
        <title>The genomes of chicory, endive, great burdock and yacon provide insights into Asteraceae paleo-polyploidization history and plant inulin production.</title>
        <authorList>
            <person name="Fan W."/>
            <person name="Wang S."/>
            <person name="Wang H."/>
            <person name="Wang A."/>
            <person name="Jiang F."/>
            <person name="Liu H."/>
            <person name="Zhao H."/>
            <person name="Xu D."/>
            <person name="Zhang Y."/>
        </authorList>
    </citation>
    <scope>NUCLEOTIDE SEQUENCE [LARGE SCALE GENOMIC DNA]</scope>
    <source>
        <strain evidence="2">cv. Yunnan</strain>
        <tissue evidence="1">Leaves</tissue>
    </source>
</reference>
<name>A0ACB9D4D7_9ASTR</name>
<gene>
    <name evidence="1" type="ORF">L1987_58977</name>
</gene>
<organism evidence="1 2">
    <name type="scientific">Smallanthus sonchifolius</name>
    <dbReference type="NCBI Taxonomy" id="185202"/>
    <lineage>
        <taxon>Eukaryota</taxon>
        <taxon>Viridiplantae</taxon>
        <taxon>Streptophyta</taxon>
        <taxon>Embryophyta</taxon>
        <taxon>Tracheophyta</taxon>
        <taxon>Spermatophyta</taxon>
        <taxon>Magnoliopsida</taxon>
        <taxon>eudicotyledons</taxon>
        <taxon>Gunneridae</taxon>
        <taxon>Pentapetalae</taxon>
        <taxon>asterids</taxon>
        <taxon>campanulids</taxon>
        <taxon>Asterales</taxon>
        <taxon>Asteraceae</taxon>
        <taxon>Asteroideae</taxon>
        <taxon>Heliantheae alliance</taxon>
        <taxon>Millerieae</taxon>
        <taxon>Smallanthus</taxon>
    </lineage>
</organism>
<dbReference type="EMBL" id="CM042037">
    <property type="protein sequence ID" value="KAI3741305.1"/>
    <property type="molecule type" value="Genomic_DNA"/>
</dbReference>
<comment type="caution">
    <text evidence="1">The sequence shown here is derived from an EMBL/GenBank/DDBJ whole genome shotgun (WGS) entry which is preliminary data.</text>
</comment>
<accession>A0ACB9D4D7</accession>
<reference evidence="2" key="1">
    <citation type="journal article" date="2022" name="Mol. Ecol. Resour.">
        <title>The genomes of chicory, endive, great burdock and yacon provide insights into Asteraceae palaeo-polyploidization history and plant inulin production.</title>
        <authorList>
            <person name="Fan W."/>
            <person name="Wang S."/>
            <person name="Wang H."/>
            <person name="Wang A."/>
            <person name="Jiang F."/>
            <person name="Liu H."/>
            <person name="Zhao H."/>
            <person name="Xu D."/>
            <person name="Zhang Y."/>
        </authorList>
    </citation>
    <scope>NUCLEOTIDE SEQUENCE [LARGE SCALE GENOMIC DNA]</scope>
    <source>
        <strain evidence="2">cv. Yunnan</strain>
    </source>
</reference>
<sequence>MDLASQAFGLVVNNSAYDDDDDDDSPCTVVDFGKKETNLNEEHITSFDDSSSPSSVREKNEVEASHCAASEDSEKLENQGPTGLSGTF</sequence>
<keyword evidence="2" id="KW-1185">Reference proteome</keyword>
<evidence type="ECO:0000313" key="2">
    <source>
        <dbReference type="Proteomes" id="UP001056120"/>
    </source>
</evidence>
<dbReference type="Proteomes" id="UP001056120">
    <property type="component" value="Linkage Group LG20"/>
</dbReference>
<protein>
    <submittedName>
        <fullName evidence="1">Uncharacterized protein</fullName>
    </submittedName>
</protein>
<evidence type="ECO:0000313" key="1">
    <source>
        <dbReference type="EMBL" id="KAI3741305.1"/>
    </source>
</evidence>